<proteinExistence type="predicted"/>
<evidence type="ECO:0000313" key="1">
    <source>
        <dbReference type="EMBL" id="BDM73036.1"/>
    </source>
</evidence>
<accession>A0ABN6R4X7</accession>
<evidence type="ECO:0008006" key="3">
    <source>
        <dbReference type="Google" id="ProtNLM"/>
    </source>
</evidence>
<name>A0ABN6R4X7_STRNI</name>
<evidence type="ECO:0000313" key="2">
    <source>
        <dbReference type="Proteomes" id="UP001059597"/>
    </source>
</evidence>
<keyword evidence="2" id="KW-1185">Reference proteome</keyword>
<gene>
    <name evidence="1" type="ORF">HEK616_65230</name>
</gene>
<dbReference type="Proteomes" id="UP001059597">
    <property type="component" value="Chromosome"/>
</dbReference>
<sequence>MLACAWHNRPGTAGLTRRPGTAGRTIVNGGIDMTTQESAEPVDGGQVLAAAGGLSYPVAPGYRVKVRKGPGTDYPVVRLLAEGARIEIRCQRHGERVSGPYGTSDIWDSIGPGQYISDTYVHTGSDGMVAPRCM</sequence>
<protein>
    <recommendedName>
        <fullName evidence="3">Peptidase</fullName>
    </recommendedName>
</protein>
<dbReference type="EMBL" id="AP026073">
    <property type="protein sequence ID" value="BDM73036.1"/>
    <property type="molecule type" value="Genomic_DNA"/>
</dbReference>
<reference evidence="1" key="1">
    <citation type="submission" date="2022-06" db="EMBL/GenBank/DDBJ databases">
        <title>Complete genome sequence of Streptomyces nigrescens HEK616.</title>
        <authorList>
            <person name="Asamizu S."/>
            <person name="Onaka H."/>
        </authorList>
    </citation>
    <scope>NUCLEOTIDE SEQUENCE</scope>
    <source>
        <strain evidence="1">HEK616</strain>
    </source>
</reference>
<organism evidence="1 2">
    <name type="scientific">Streptomyces nigrescens</name>
    <dbReference type="NCBI Taxonomy" id="1920"/>
    <lineage>
        <taxon>Bacteria</taxon>
        <taxon>Bacillati</taxon>
        <taxon>Actinomycetota</taxon>
        <taxon>Actinomycetes</taxon>
        <taxon>Kitasatosporales</taxon>
        <taxon>Streptomycetaceae</taxon>
        <taxon>Streptomyces</taxon>
    </lineage>
</organism>